<evidence type="ECO:0000313" key="12">
    <source>
        <dbReference type="Proteomes" id="UP000487649"/>
    </source>
</evidence>
<dbReference type="EMBL" id="WMQE01000054">
    <property type="protein sequence ID" value="MTK22746.1"/>
    <property type="molecule type" value="Genomic_DNA"/>
</dbReference>
<evidence type="ECO:0000256" key="1">
    <source>
        <dbReference type="ARBA" id="ARBA00001561"/>
    </source>
</evidence>
<evidence type="ECO:0000313" key="11">
    <source>
        <dbReference type="EMBL" id="MTK22746.1"/>
    </source>
</evidence>
<dbReference type="SUPFAM" id="SSF55846">
    <property type="entry name" value="N-acetylmuramoyl-L-alanine amidase-like"/>
    <property type="match status" value="1"/>
</dbReference>
<feature type="compositionally biased region" description="Gly residues" evidence="8">
    <location>
        <begin position="10"/>
        <end position="19"/>
    </location>
</feature>
<dbReference type="CDD" id="cd06583">
    <property type="entry name" value="PGRP"/>
    <property type="match status" value="1"/>
</dbReference>
<dbReference type="GO" id="GO:0030435">
    <property type="term" value="P:sporulation resulting in formation of a cellular spore"/>
    <property type="evidence" value="ECO:0007669"/>
    <property type="project" value="UniProtKB-KW"/>
</dbReference>
<dbReference type="Pfam" id="PF01510">
    <property type="entry name" value="Amidase_2"/>
    <property type="match status" value="1"/>
</dbReference>
<evidence type="ECO:0000256" key="3">
    <source>
        <dbReference type="ARBA" id="ARBA00011901"/>
    </source>
</evidence>
<feature type="region of interest" description="Disordered" evidence="8">
    <location>
        <begin position="1"/>
        <end position="28"/>
    </location>
</feature>
<dbReference type="InterPro" id="IPR002502">
    <property type="entry name" value="Amidase_domain"/>
</dbReference>
<dbReference type="GO" id="GO:0030420">
    <property type="term" value="P:establishment of competence for transformation"/>
    <property type="evidence" value="ECO:0007669"/>
    <property type="project" value="UniProtKB-KW"/>
</dbReference>
<dbReference type="EC" id="3.5.1.28" evidence="3"/>
<dbReference type="PANTHER" id="PTHR30417">
    <property type="entry name" value="N-ACETYLMURAMOYL-L-ALANINE AMIDASE AMID"/>
    <property type="match status" value="1"/>
</dbReference>
<keyword evidence="6" id="KW-0178">Competence</keyword>
<dbReference type="GO" id="GO:0008745">
    <property type="term" value="F:N-acetylmuramoyl-L-alanine amidase activity"/>
    <property type="evidence" value="ECO:0007669"/>
    <property type="project" value="UniProtKB-EC"/>
</dbReference>
<gene>
    <name evidence="11" type="ORF">GMA92_15220</name>
</gene>
<dbReference type="GO" id="GO:0071555">
    <property type="term" value="P:cell wall organization"/>
    <property type="evidence" value="ECO:0007669"/>
    <property type="project" value="UniProtKB-KW"/>
</dbReference>
<comment type="similarity">
    <text evidence="2">Belongs to the N-acetylmuramoyl-L-alanine amidase 2 family.</text>
</comment>
<reference evidence="11 12" key="1">
    <citation type="journal article" date="2019" name="Nat. Med.">
        <title>A library of human gut bacterial isolates paired with longitudinal multiomics data enables mechanistic microbiome research.</title>
        <authorList>
            <person name="Poyet M."/>
            <person name="Groussin M."/>
            <person name="Gibbons S.M."/>
            <person name="Avila-Pacheco J."/>
            <person name="Jiang X."/>
            <person name="Kearney S.M."/>
            <person name="Perrotta A.R."/>
            <person name="Berdy B."/>
            <person name="Zhao S."/>
            <person name="Lieberman T.D."/>
            <person name="Swanson P.K."/>
            <person name="Smith M."/>
            <person name="Roesemann S."/>
            <person name="Alexander J.E."/>
            <person name="Rich S.A."/>
            <person name="Livny J."/>
            <person name="Vlamakis H."/>
            <person name="Clish C."/>
            <person name="Bullock K."/>
            <person name="Deik A."/>
            <person name="Scott J."/>
            <person name="Pierce K.A."/>
            <person name="Xavier R.J."/>
            <person name="Alm E.J."/>
        </authorList>
    </citation>
    <scope>NUCLEOTIDE SEQUENCE [LARGE SCALE GENOMIC DNA]</scope>
    <source>
        <strain evidence="11 12">BIOML-A198</strain>
    </source>
</reference>
<organism evidence="11 12">
    <name type="scientific">Turicibacter sanguinis</name>
    <dbReference type="NCBI Taxonomy" id="154288"/>
    <lineage>
        <taxon>Bacteria</taxon>
        <taxon>Bacillati</taxon>
        <taxon>Bacillota</taxon>
        <taxon>Erysipelotrichia</taxon>
        <taxon>Erysipelotrichales</taxon>
        <taxon>Turicibacteraceae</taxon>
        <taxon>Turicibacter</taxon>
    </lineage>
</organism>
<feature type="domain" description="N-acetylmuramoyl-L-alanine amidase" evidence="10">
    <location>
        <begin position="44"/>
        <end position="181"/>
    </location>
</feature>
<keyword evidence="5" id="KW-0749">Sporulation</keyword>
<dbReference type="InterPro" id="IPR051206">
    <property type="entry name" value="NAMLAA_amidase_2"/>
</dbReference>
<evidence type="ECO:0000256" key="9">
    <source>
        <dbReference type="SAM" id="Phobius"/>
    </source>
</evidence>
<evidence type="ECO:0000256" key="7">
    <source>
        <dbReference type="ARBA" id="ARBA00023316"/>
    </source>
</evidence>
<dbReference type="Gene3D" id="3.40.80.10">
    <property type="entry name" value="Peptidoglycan recognition protein-like"/>
    <property type="match status" value="1"/>
</dbReference>
<dbReference type="GO" id="GO:0009254">
    <property type="term" value="P:peptidoglycan turnover"/>
    <property type="evidence" value="ECO:0007669"/>
    <property type="project" value="TreeGrafter"/>
</dbReference>
<accession>A0A9X4XG15</accession>
<dbReference type="GO" id="GO:0009253">
    <property type="term" value="P:peptidoglycan catabolic process"/>
    <property type="evidence" value="ECO:0007669"/>
    <property type="project" value="InterPro"/>
</dbReference>
<dbReference type="AlphaFoldDB" id="A0A9X4XG15"/>
<evidence type="ECO:0000256" key="8">
    <source>
        <dbReference type="SAM" id="MobiDB-lite"/>
    </source>
</evidence>
<dbReference type="Proteomes" id="UP000487649">
    <property type="component" value="Unassembled WGS sequence"/>
</dbReference>
<dbReference type="SMART" id="SM00644">
    <property type="entry name" value="Ami_2"/>
    <property type="match status" value="1"/>
</dbReference>
<evidence type="ECO:0000256" key="5">
    <source>
        <dbReference type="ARBA" id="ARBA00022969"/>
    </source>
</evidence>
<sequence length="406" mass="44652">MKGQLKRPGSSGGSGGGETESGSTDLGQVSGLSIRKNLVSSNKYDIKATYPMTPTFITVHNTANDASAENEISYMISNDNQVSFHYAVDDKEAVQGLPLNRNGWHSGDGADGAGNRKSIGVEICYSKSGGERFEKAEKNAAKLVAALMRHFNIPLSNVRTHQSWSGKYCPHRTLDLGWDRFVKMIEKEFESFVPNKELFKFVSENGLLKGCNVTFAEFNKRTHIATLSQSPLVKIEGEVGLTETLKGPYDTINLSRSPESFTTELLDMLGGHGSIAFDINREDLLVTISKVSLEENYDKNIKMYKEISGGYIYITLESSTEFTYNDITTTIYQRIIITIEPKNNNQYTVAVPMGIKNPFLLPELPKINFAPVLGFATIAALAYFAGAPGIFATIVIVPLLIKDDEA</sequence>
<comment type="catalytic activity">
    <reaction evidence="1">
        <text>Hydrolyzes the link between N-acetylmuramoyl residues and L-amino acid residues in certain cell-wall glycopeptides.</text>
        <dbReference type="EC" id="3.5.1.28"/>
    </reaction>
</comment>
<proteinExistence type="inferred from homology"/>
<evidence type="ECO:0000256" key="2">
    <source>
        <dbReference type="ARBA" id="ARBA00007553"/>
    </source>
</evidence>
<evidence type="ECO:0000256" key="6">
    <source>
        <dbReference type="ARBA" id="ARBA00023287"/>
    </source>
</evidence>
<feature type="transmembrane region" description="Helical" evidence="9">
    <location>
        <begin position="372"/>
        <end position="401"/>
    </location>
</feature>
<name>A0A9X4XG15_9FIRM</name>
<keyword evidence="4" id="KW-0378">Hydrolase</keyword>
<protein>
    <recommendedName>
        <fullName evidence="3">N-acetylmuramoyl-L-alanine amidase</fullName>
        <ecNumber evidence="3">3.5.1.28</ecNumber>
    </recommendedName>
</protein>
<evidence type="ECO:0000259" key="10">
    <source>
        <dbReference type="SMART" id="SM00644"/>
    </source>
</evidence>
<dbReference type="PANTHER" id="PTHR30417:SF11">
    <property type="entry name" value="N-ACETYLMURAMOYL-L-ALANINE AMIDASE XLYA"/>
    <property type="match status" value="1"/>
</dbReference>
<keyword evidence="9" id="KW-0812">Transmembrane</keyword>
<keyword evidence="7" id="KW-0961">Cell wall biogenesis/degradation</keyword>
<keyword evidence="9" id="KW-0472">Membrane</keyword>
<comment type="caution">
    <text evidence="11">The sequence shown here is derived from an EMBL/GenBank/DDBJ whole genome shotgun (WGS) entry which is preliminary data.</text>
</comment>
<evidence type="ECO:0000256" key="4">
    <source>
        <dbReference type="ARBA" id="ARBA00022801"/>
    </source>
</evidence>
<dbReference type="InterPro" id="IPR036505">
    <property type="entry name" value="Amidase/PGRP_sf"/>
</dbReference>
<keyword evidence="9" id="KW-1133">Transmembrane helix</keyword>